<feature type="transmembrane region" description="Helical" evidence="6">
    <location>
        <begin position="138"/>
        <end position="159"/>
    </location>
</feature>
<gene>
    <name evidence="8" type="ORF">KIM372_09020</name>
</gene>
<dbReference type="InterPro" id="IPR000412">
    <property type="entry name" value="ABC_2_transport"/>
</dbReference>
<feature type="transmembrane region" description="Helical" evidence="6">
    <location>
        <begin position="242"/>
        <end position="266"/>
    </location>
</feature>
<keyword evidence="6" id="KW-0813">Transport</keyword>
<feature type="domain" description="ABC transmembrane type-2" evidence="7">
    <location>
        <begin position="21"/>
        <end position="269"/>
    </location>
</feature>
<protein>
    <recommendedName>
        <fullName evidence="6">Transport permease protein</fullName>
    </recommendedName>
</protein>
<feature type="transmembrane region" description="Helical" evidence="6">
    <location>
        <begin position="21"/>
        <end position="41"/>
    </location>
</feature>
<dbReference type="InterPro" id="IPR047817">
    <property type="entry name" value="ABC2_TM_bact-type"/>
</dbReference>
<evidence type="ECO:0000256" key="3">
    <source>
        <dbReference type="ARBA" id="ARBA00022989"/>
    </source>
</evidence>
<name>A0ABM8B7Z5_9BIFI</name>
<comment type="similarity">
    <text evidence="6">Belongs to the ABC-2 integral membrane protein family.</text>
</comment>
<feature type="transmembrane region" description="Helical" evidence="6">
    <location>
        <begin position="103"/>
        <end position="132"/>
    </location>
</feature>
<keyword evidence="4 6" id="KW-0472">Membrane</keyword>
<dbReference type="EMBL" id="AP026798">
    <property type="protein sequence ID" value="BDR52995.1"/>
    <property type="molecule type" value="Genomic_DNA"/>
</dbReference>
<feature type="transmembrane region" description="Helical" evidence="6">
    <location>
        <begin position="61"/>
        <end position="82"/>
    </location>
</feature>
<evidence type="ECO:0000256" key="2">
    <source>
        <dbReference type="ARBA" id="ARBA00022692"/>
    </source>
</evidence>
<accession>A0ABM8B7Z5</accession>
<dbReference type="InterPro" id="IPR051784">
    <property type="entry name" value="Nod_factor_ABC_transporter"/>
</dbReference>
<dbReference type="PANTHER" id="PTHR43229">
    <property type="entry name" value="NODULATION PROTEIN J"/>
    <property type="match status" value="1"/>
</dbReference>
<dbReference type="PIRSF" id="PIRSF006648">
    <property type="entry name" value="DrrB"/>
    <property type="match status" value="1"/>
</dbReference>
<keyword evidence="6" id="KW-1003">Cell membrane</keyword>
<sequence length="274" mass="29618">MKHTILPQFYLQTLSFLRNSKSVFFTLAFPVVLALLFGLAYKDEKLPLGGGGQASFRSWMILGLTAYVVLMGGFIKVAGDIASQRDSGLLKRIRLRGESDGAVLLGYALSGLVIALVCQAILLLAAVLFLGIKAPVNLPGTILVAVFGAVLCVVIGVAYSSFIPSADASQMMLLVPTLILMFLSGVFTPSWIIPSSLRTISQIFPVGYLADAMRSMWLGEDFVHTSMQTNGMTLGSHQGLSILVAPGLWVCVTWLVVSIFVALKLFRWDVRDGR</sequence>
<feature type="transmembrane region" description="Helical" evidence="6">
    <location>
        <begin position="171"/>
        <end position="193"/>
    </location>
</feature>
<evidence type="ECO:0000256" key="6">
    <source>
        <dbReference type="RuleBase" id="RU361157"/>
    </source>
</evidence>
<keyword evidence="3 6" id="KW-1133">Transmembrane helix</keyword>
<evidence type="ECO:0000256" key="5">
    <source>
        <dbReference type="ARBA" id="ARBA00023251"/>
    </source>
</evidence>
<comment type="subcellular location">
    <subcellularLocation>
        <location evidence="6">Cell membrane</location>
        <topology evidence="6">Multi-pass membrane protein</topology>
    </subcellularLocation>
    <subcellularLocation>
        <location evidence="1">Membrane</location>
        <topology evidence="1">Multi-pass membrane protein</topology>
    </subcellularLocation>
</comment>
<dbReference type="Proteomes" id="UP001321766">
    <property type="component" value="Chromosome"/>
</dbReference>
<evidence type="ECO:0000313" key="8">
    <source>
        <dbReference type="EMBL" id="BDR52995.1"/>
    </source>
</evidence>
<keyword evidence="5" id="KW-0046">Antibiotic resistance</keyword>
<reference evidence="8 9" key="1">
    <citation type="journal article" date="2023" name="Microbiol. Spectr.">
        <title>Symbiosis of Carpenter Bees with Uncharacterized Lactic Acid Bacteria Showing NAD Auxotrophy.</title>
        <authorList>
            <person name="Kawasaki S."/>
            <person name="Ozawa K."/>
            <person name="Mori T."/>
            <person name="Yamamoto A."/>
            <person name="Ito M."/>
            <person name="Ohkuma M."/>
            <person name="Sakamoto M."/>
            <person name="Matsutani M."/>
        </authorList>
    </citation>
    <scope>NUCLEOTIDE SEQUENCE [LARGE SCALE GENOMIC DNA]</scope>
    <source>
        <strain evidence="8 9">Kim37-2</strain>
    </source>
</reference>
<keyword evidence="9" id="KW-1185">Reference proteome</keyword>
<keyword evidence="2 6" id="KW-0812">Transmembrane</keyword>
<evidence type="ECO:0000256" key="1">
    <source>
        <dbReference type="ARBA" id="ARBA00004141"/>
    </source>
</evidence>
<dbReference type="InterPro" id="IPR013525">
    <property type="entry name" value="ABC2_TM"/>
</dbReference>
<dbReference type="Pfam" id="PF01061">
    <property type="entry name" value="ABC2_membrane"/>
    <property type="match status" value="1"/>
</dbReference>
<organism evidence="8 9">
    <name type="scientific">Bombiscardovia nodaiensis</name>
    <dbReference type="NCBI Taxonomy" id="2932181"/>
    <lineage>
        <taxon>Bacteria</taxon>
        <taxon>Bacillati</taxon>
        <taxon>Actinomycetota</taxon>
        <taxon>Actinomycetes</taxon>
        <taxon>Bifidobacteriales</taxon>
        <taxon>Bifidobacteriaceae</taxon>
        <taxon>Bombiscardovia</taxon>
    </lineage>
</organism>
<evidence type="ECO:0000259" key="7">
    <source>
        <dbReference type="PROSITE" id="PS51012"/>
    </source>
</evidence>
<dbReference type="PROSITE" id="PS51012">
    <property type="entry name" value="ABC_TM2"/>
    <property type="match status" value="1"/>
</dbReference>
<evidence type="ECO:0000313" key="9">
    <source>
        <dbReference type="Proteomes" id="UP001321766"/>
    </source>
</evidence>
<dbReference type="PANTHER" id="PTHR43229:SF2">
    <property type="entry name" value="NODULATION PROTEIN J"/>
    <property type="match status" value="1"/>
</dbReference>
<evidence type="ECO:0000256" key="4">
    <source>
        <dbReference type="ARBA" id="ARBA00023136"/>
    </source>
</evidence>
<proteinExistence type="inferred from homology"/>